<dbReference type="RefSeq" id="WP_212508061.1">
    <property type="nucleotide sequence ID" value="NZ_CP060696.1"/>
</dbReference>
<keyword evidence="2" id="KW-1185">Reference proteome</keyword>
<accession>A0A7G9WJX9</accession>
<dbReference type="Proteomes" id="UP000516046">
    <property type="component" value="Chromosome"/>
</dbReference>
<dbReference type="KEGG" id="caml:H6X83_05035"/>
<organism evidence="1 2">
    <name type="scientific">Caproicibacterium amylolyticum</name>
    <dbReference type="NCBI Taxonomy" id="2766537"/>
    <lineage>
        <taxon>Bacteria</taxon>
        <taxon>Bacillati</taxon>
        <taxon>Bacillota</taxon>
        <taxon>Clostridia</taxon>
        <taxon>Eubacteriales</taxon>
        <taxon>Oscillospiraceae</taxon>
        <taxon>Caproicibacterium</taxon>
    </lineage>
</organism>
<sequence>MLFTVRANRSKRVVTEEKIQKKVFENSSYKRKFAAKMKLNQAERDVGSSMWHE</sequence>
<evidence type="ECO:0000313" key="2">
    <source>
        <dbReference type="Proteomes" id="UP000516046"/>
    </source>
</evidence>
<name>A0A7G9WJX9_9FIRM</name>
<reference evidence="1 2" key="1">
    <citation type="submission" date="2020-08" db="EMBL/GenBank/DDBJ databases">
        <authorList>
            <person name="Ren C."/>
            <person name="Gu Y."/>
            <person name="Xu Y."/>
        </authorList>
    </citation>
    <scope>NUCLEOTIDE SEQUENCE [LARGE SCALE GENOMIC DNA]</scope>
    <source>
        <strain evidence="1 2">LBM18003</strain>
    </source>
</reference>
<dbReference type="EMBL" id="CP060696">
    <property type="protein sequence ID" value="QNO18991.1"/>
    <property type="molecule type" value="Genomic_DNA"/>
</dbReference>
<protein>
    <submittedName>
        <fullName evidence="1">Uncharacterized protein</fullName>
    </submittedName>
</protein>
<proteinExistence type="predicted"/>
<evidence type="ECO:0000313" key="1">
    <source>
        <dbReference type="EMBL" id="QNO18991.1"/>
    </source>
</evidence>
<dbReference type="AlphaFoldDB" id="A0A7G9WJX9"/>
<gene>
    <name evidence="1" type="ORF">H6X83_05035</name>
</gene>